<protein>
    <submittedName>
        <fullName evidence="2">Uncharacterized protein</fullName>
    </submittedName>
</protein>
<accession>A0A011PJE4</accession>
<feature type="compositionally biased region" description="Low complexity" evidence="1">
    <location>
        <begin position="26"/>
        <end position="40"/>
    </location>
</feature>
<feature type="region of interest" description="Disordered" evidence="1">
    <location>
        <begin position="26"/>
        <end position="45"/>
    </location>
</feature>
<dbReference type="Proteomes" id="UP000021816">
    <property type="component" value="Unassembled WGS sequence"/>
</dbReference>
<comment type="caution">
    <text evidence="2">The sequence shown here is derived from an EMBL/GenBank/DDBJ whole genome shotgun (WGS) entry which is preliminary data.</text>
</comment>
<gene>
    <name evidence="2" type="ORF">AW10_03968</name>
</gene>
<evidence type="ECO:0000313" key="3">
    <source>
        <dbReference type="Proteomes" id="UP000021816"/>
    </source>
</evidence>
<organism evidence="2 3">
    <name type="scientific">Candidatus Accumulibacter appositus</name>
    <dbReference type="NCBI Taxonomy" id="1454003"/>
    <lineage>
        <taxon>Bacteria</taxon>
        <taxon>Pseudomonadati</taxon>
        <taxon>Pseudomonadota</taxon>
        <taxon>Betaproteobacteria</taxon>
        <taxon>Candidatus Accumulibacter</taxon>
    </lineage>
</organism>
<dbReference type="EMBL" id="JEMX01000111">
    <property type="protein sequence ID" value="EXI77177.1"/>
    <property type="molecule type" value="Genomic_DNA"/>
</dbReference>
<dbReference type="AlphaFoldDB" id="A0A011PJE4"/>
<name>A0A011PJE4_9PROT</name>
<reference evidence="2 3" key="1">
    <citation type="submission" date="2014-02" db="EMBL/GenBank/DDBJ databases">
        <title>Expanding our view of genomic diversity in Candidatus Accumulibacter clades.</title>
        <authorList>
            <person name="Skennerton C.T."/>
            <person name="Barr J.J."/>
            <person name="Slater F.R."/>
            <person name="Bond P.L."/>
            <person name="Tyson G.W."/>
        </authorList>
    </citation>
    <scope>NUCLEOTIDE SEQUENCE [LARGE SCALE GENOMIC DNA]</scope>
    <source>
        <strain evidence="3">BA-92</strain>
    </source>
</reference>
<proteinExistence type="predicted"/>
<sequence length="67" mass="7793">MPIAAERAVARAQALEEERLAEARALQAQREAEQAAAAQRPVRWGHPQAKRLEIERIRREIEARRRR</sequence>
<evidence type="ECO:0000256" key="1">
    <source>
        <dbReference type="SAM" id="MobiDB-lite"/>
    </source>
</evidence>
<dbReference type="PATRIC" id="fig|1454003.3.peg.4029"/>
<evidence type="ECO:0000313" key="2">
    <source>
        <dbReference type="EMBL" id="EXI77177.1"/>
    </source>
</evidence>